<comment type="caution">
    <text evidence="3">The sequence shown here is derived from an EMBL/GenBank/DDBJ whole genome shotgun (WGS) entry which is preliminary data.</text>
</comment>
<reference evidence="3 4" key="1">
    <citation type="journal article" date="2016" name="Nat. Commun.">
        <title>Thousands of microbial genomes shed light on interconnected biogeochemical processes in an aquifer system.</title>
        <authorList>
            <person name="Anantharaman K."/>
            <person name="Brown C.T."/>
            <person name="Hug L.A."/>
            <person name="Sharon I."/>
            <person name="Castelle C.J."/>
            <person name="Probst A.J."/>
            <person name="Thomas B.C."/>
            <person name="Singh A."/>
            <person name="Wilkins M.J."/>
            <person name="Karaoz U."/>
            <person name="Brodie E.L."/>
            <person name="Williams K.H."/>
            <person name="Hubbard S.S."/>
            <person name="Banfield J.F."/>
        </authorList>
    </citation>
    <scope>NUCLEOTIDE SEQUENCE [LARGE SCALE GENOMIC DNA]</scope>
</reference>
<evidence type="ECO:0000256" key="1">
    <source>
        <dbReference type="SAM" id="MobiDB-lite"/>
    </source>
</evidence>
<feature type="region of interest" description="Disordered" evidence="1">
    <location>
        <begin position="428"/>
        <end position="447"/>
    </location>
</feature>
<evidence type="ECO:0000313" key="4">
    <source>
        <dbReference type="Proteomes" id="UP000178017"/>
    </source>
</evidence>
<feature type="region of interest" description="Disordered" evidence="1">
    <location>
        <begin position="257"/>
        <end position="281"/>
    </location>
</feature>
<accession>A0A1F5MIZ0</accession>
<organism evidence="3 4">
    <name type="scientific">Candidatus Daviesbacteria bacterium RIFCSPLOWO2_01_FULL_40_24</name>
    <dbReference type="NCBI Taxonomy" id="1797787"/>
    <lineage>
        <taxon>Bacteria</taxon>
        <taxon>Candidatus Daviesiibacteriota</taxon>
    </lineage>
</organism>
<keyword evidence="2" id="KW-0732">Signal</keyword>
<gene>
    <name evidence="3" type="ORF">A3B49_00450</name>
</gene>
<name>A0A1F5MIZ0_9BACT</name>
<dbReference type="Proteomes" id="UP000178017">
    <property type="component" value="Unassembled WGS sequence"/>
</dbReference>
<evidence type="ECO:0000256" key="2">
    <source>
        <dbReference type="SAM" id="SignalP"/>
    </source>
</evidence>
<sequence length="473" mass="50480">MKLFIKNNIATVFVLSCLLSLIFVTLVYAQTSTESAKKYGVTFPVVDLGNCTSVGECRVYCEDPSNRDSCLAYAKQKGFYKEDEVKKQQEAVLGAAKSELGCGSKEECAQFCSQENNWEKCGDFAKKKKLKGGYVEDPKKVEVVQKAKEVLGCANYGECQGFCLKDENKNKCSDFAKLVGLRGGEEKRGPGGCLSENSCKLFCSNPDNFQECNRFGIATTQGGVVSKSSFKGPGGCDSEESCRQYCTKNPQVCYPDKNSSSTNPSTEEGKNTPANYPTSFPGKGESQEIFCLRSGCKWINNACSCSTPTNTPVPIKTATPTPAPSGGGGSSNATITGSDGTWCYDPLGQNADGNTRMHTYYTCKDQSGDHSSYCSGDVASSPYCTGTWNGSSWSNVHCATSGGYTCSGSWGNACEGGTCVFKSSSTSPTNTPAPAQATPTPSGNVGIGSSVQGIQTVRSFMDRIFDFLQLNSR</sequence>
<dbReference type="EMBL" id="MFDO01000020">
    <property type="protein sequence ID" value="OGE65318.1"/>
    <property type="molecule type" value="Genomic_DNA"/>
</dbReference>
<feature type="signal peptide" evidence="2">
    <location>
        <begin position="1"/>
        <end position="29"/>
    </location>
</feature>
<feature type="compositionally biased region" description="Low complexity" evidence="1">
    <location>
        <begin position="428"/>
        <end position="442"/>
    </location>
</feature>
<feature type="compositionally biased region" description="Polar residues" evidence="1">
    <location>
        <begin position="257"/>
        <end position="278"/>
    </location>
</feature>
<proteinExistence type="predicted"/>
<feature type="chain" id="PRO_5009520047" evidence="2">
    <location>
        <begin position="30"/>
        <end position="473"/>
    </location>
</feature>
<dbReference type="PROSITE" id="PS51257">
    <property type="entry name" value="PROKAR_LIPOPROTEIN"/>
    <property type="match status" value="1"/>
</dbReference>
<dbReference type="AlphaFoldDB" id="A0A1F5MIZ0"/>
<protein>
    <submittedName>
        <fullName evidence="3">Uncharacterized protein</fullName>
    </submittedName>
</protein>
<evidence type="ECO:0000313" key="3">
    <source>
        <dbReference type="EMBL" id="OGE65318.1"/>
    </source>
</evidence>